<protein>
    <recommendedName>
        <fullName evidence="7">Rhodopsin domain-containing protein</fullName>
    </recommendedName>
</protein>
<dbReference type="Pfam" id="PF20684">
    <property type="entry name" value="Fung_rhodopsin"/>
    <property type="match status" value="1"/>
</dbReference>
<dbReference type="PANTHER" id="PTHR33048:SF47">
    <property type="entry name" value="INTEGRAL MEMBRANE PROTEIN-RELATED"/>
    <property type="match status" value="1"/>
</dbReference>
<feature type="domain" description="Rhodopsin" evidence="7">
    <location>
        <begin position="68"/>
        <end position="244"/>
    </location>
</feature>
<comment type="similarity">
    <text evidence="5">Belongs to the SAT4 family.</text>
</comment>
<feature type="transmembrane region" description="Helical" evidence="6">
    <location>
        <begin position="155"/>
        <end position="176"/>
    </location>
</feature>
<feature type="transmembrane region" description="Helical" evidence="6">
    <location>
        <begin position="188"/>
        <end position="210"/>
    </location>
</feature>
<keyword evidence="4 6" id="KW-0472">Membrane</keyword>
<evidence type="ECO:0000313" key="8">
    <source>
        <dbReference type="EMBL" id="PMD63957.1"/>
    </source>
</evidence>
<sequence>MGSLGQSSSSTLVVRGCLHVPSYFGLASFATTCSPYLSYLPKLHDLSQVPTGQIEVYVSMGADMVAVLKGLLVIEMFFWSTLWAVKLSLLCMFQKLTIGLSTYTKIWWGVMAFTIITFVGCVISAFTSCSSLHALFNPGDECSKPRGEIAMAASLWYGFAAGLLTDLMIMAIPVHILYTIRISTAQKFAVGIVFTVGILTIIVGIIRITSMNSSFEKGEVTTLWSVVEGGVAIIVGFLPSFAIFIRGRVEASRIQHFDTSPNMLNNRASPTHQSRTNPQARVGSFVFEDDVELATPSCDTRSNKSLVDGPCVVT</sequence>
<comment type="subcellular location">
    <subcellularLocation>
        <location evidence="1">Membrane</location>
        <topology evidence="1">Multi-pass membrane protein</topology>
    </subcellularLocation>
</comment>
<evidence type="ECO:0000256" key="3">
    <source>
        <dbReference type="ARBA" id="ARBA00022989"/>
    </source>
</evidence>
<dbReference type="STRING" id="1095630.A0A2J6TLS4"/>
<evidence type="ECO:0000259" key="7">
    <source>
        <dbReference type="Pfam" id="PF20684"/>
    </source>
</evidence>
<dbReference type="InterPro" id="IPR052337">
    <property type="entry name" value="SAT4-like"/>
</dbReference>
<dbReference type="RefSeq" id="XP_024740861.1">
    <property type="nucleotide sequence ID" value="XM_024871858.1"/>
</dbReference>
<evidence type="ECO:0000256" key="5">
    <source>
        <dbReference type="ARBA" id="ARBA00038359"/>
    </source>
</evidence>
<name>A0A2J6TLS4_9HELO</name>
<feature type="transmembrane region" description="Helical" evidence="6">
    <location>
        <begin position="222"/>
        <end position="245"/>
    </location>
</feature>
<keyword evidence="9" id="KW-1185">Reference proteome</keyword>
<keyword evidence="2 6" id="KW-0812">Transmembrane</keyword>
<gene>
    <name evidence="8" type="ORF">K444DRAFT_316961</name>
</gene>
<proteinExistence type="inferred from homology"/>
<dbReference type="OrthoDB" id="444631at2759"/>
<evidence type="ECO:0000256" key="1">
    <source>
        <dbReference type="ARBA" id="ARBA00004141"/>
    </source>
</evidence>
<reference evidence="8 9" key="1">
    <citation type="submission" date="2016-04" db="EMBL/GenBank/DDBJ databases">
        <title>A degradative enzymes factory behind the ericoid mycorrhizal symbiosis.</title>
        <authorList>
            <consortium name="DOE Joint Genome Institute"/>
            <person name="Martino E."/>
            <person name="Morin E."/>
            <person name="Grelet G."/>
            <person name="Kuo A."/>
            <person name="Kohler A."/>
            <person name="Daghino S."/>
            <person name="Barry K."/>
            <person name="Choi C."/>
            <person name="Cichocki N."/>
            <person name="Clum A."/>
            <person name="Copeland A."/>
            <person name="Hainaut M."/>
            <person name="Haridas S."/>
            <person name="Labutti K."/>
            <person name="Lindquist E."/>
            <person name="Lipzen A."/>
            <person name="Khouja H.-R."/>
            <person name="Murat C."/>
            <person name="Ohm R."/>
            <person name="Olson A."/>
            <person name="Spatafora J."/>
            <person name="Veneault-Fourrey C."/>
            <person name="Henrissat B."/>
            <person name="Grigoriev I."/>
            <person name="Martin F."/>
            <person name="Perotto S."/>
        </authorList>
    </citation>
    <scope>NUCLEOTIDE SEQUENCE [LARGE SCALE GENOMIC DNA]</scope>
    <source>
        <strain evidence="8 9">E</strain>
    </source>
</reference>
<feature type="transmembrane region" description="Helical" evidence="6">
    <location>
        <begin position="57"/>
        <end position="85"/>
    </location>
</feature>
<accession>A0A2J6TLS4</accession>
<dbReference type="GeneID" id="36579940"/>
<dbReference type="GO" id="GO:0016020">
    <property type="term" value="C:membrane"/>
    <property type="evidence" value="ECO:0007669"/>
    <property type="project" value="UniProtKB-SubCell"/>
</dbReference>
<dbReference type="Proteomes" id="UP000235371">
    <property type="component" value="Unassembled WGS sequence"/>
</dbReference>
<feature type="transmembrane region" description="Helical" evidence="6">
    <location>
        <begin position="106"/>
        <end position="135"/>
    </location>
</feature>
<evidence type="ECO:0000256" key="4">
    <source>
        <dbReference type="ARBA" id="ARBA00023136"/>
    </source>
</evidence>
<dbReference type="AlphaFoldDB" id="A0A2J6TLS4"/>
<dbReference type="InterPro" id="IPR049326">
    <property type="entry name" value="Rhodopsin_dom_fungi"/>
</dbReference>
<evidence type="ECO:0000256" key="6">
    <source>
        <dbReference type="SAM" id="Phobius"/>
    </source>
</evidence>
<evidence type="ECO:0000313" key="9">
    <source>
        <dbReference type="Proteomes" id="UP000235371"/>
    </source>
</evidence>
<dbReference type="EMBL" id="KZ613777">
    <property type="protein sequence ID" value="PMD63957.1"/>
    <property type="molecule type" value="Genomic_DNA"/>
</dbReference>
<dbReference type="PANTHER" id="PTHR33048">
    <property type="entry name" value="PTH11-LIKE INTEGRAL MEMBRANE PROTEIN (AFU_ORTHOLOGUE AFUA_5G11245)"/>
    <property type="match status" value="1"/>
</dbReference>
<organism evidence="8 9">
    <name type="scientific">Hyaloscypha bicolor E</name>
    <dbReference type="NCBI Taxonomy" id="1095630"/>
    <lineage>
        <taxon>Eukaryota</taxon>
        <taxon>Fungi</taxon>
        <taxon>Dikarya</taxon>
        <taxon>Ascomycota</taxon>
        <taxon>Pezizomycotina</taxon>
        <taxon>Leotiomycetes</taxon>
        <taxon>Helotiales</taxon>
        <taxon>Hyaloscyphaceae</taxon>
        <taxon>Hyaloscypha</taxon>
        <taxon>Hyaloscypha bicolor</taxon>
    </lineage>
</organism>
<evidence type="ECO:0000256" key="2">
    <source>
        <dbReference type="ARBA" id="ARBA00022692"/>
    </source>
</evidence>
<keyword evidence="3 6" id="KW-1133">Transmembrane helix</keyword>
<dbReference type="InParanoid" id="A0A2J6TLS4"/>